<evidence type="ECO:0000313" key="3">
    <source>
        <dbReference type="Proteomes" id="UP000236197"/>
    </source>
</evidence>
<evidence type="ECO:0000313" key="2">
    <source>
        <dbReference type="EMBL" id="PNV67632.1"/>
    </source>
</evidence>
<dbReference type="InterPro" id="IPR002477">
    <property type="entry name" value="Peptidoglycan-bd-like"/>
</dbReference>
<dbReference type="EMBL" id="PPEK01000007">
    <property type="protein sequence ID" value="PNV67632.1"/>
    <property type="molecule type" value="Genomic_DNA"/>
</dbReference>
<protein>
    <submittedName>
        <fullName evidence="2">Peptidoglycan-binding protein</fullName>
    </submittedName>
</protein>
<dbReference type="InterPro" id="IPR036366">
    <property type="entry name" value="PGBDSf"/>
</dbReference>
<accession>A0A2K2UBM3</accession>
<dbReference type="Gene3D" id="1.10.101.10">
    <property type="entry name" value="PGBD-like superfamily/PGBD"/>
    <property type="match status" value="2"/>
</dbReference>
<feature type="domain" description="Peptidoglycan binding-like" evidence="1">
    <location>
        <begin position="12"/>
        <end position="69"/>
    </location>
</feature>
<feature type="domain" description="Peptidoglycan binding-like" evidence="1">
    <location>
        <begin position="90"/>
        <end position="145"/>
    </location>
</feature>
<dbReference type="AlphaFoldDB" id="A0A2K2UBM3"/>
<dbReference type="Proteomes" id="UP000236197">
    <property type="component" value="Unassembled WGS sequence"/>
</dbReference>
<reference evidence="3" key="1">
    <citation type="submission" date="2018-01" db="EMBL/GenBank/DDBJ databases">
        <title>Rubneribacter badeniensis gen. nov., sp. nov., and Colonibacter rubneri, gen. nov., sp. nov., WGS of new members of the Eggerthellaceae.</title>
        <authorList>
            <person name="Danylec N."/>
            <person name="Stoll D.A."/>
            <person name="Doetsch A."/>
            <person name="Kulling S.E."/>
            <person name="Huch M."/>
        </authorList>
    </citation>
    <scope>NUCLEOTIDE SEQUENCE [LARGE SCALE GENOMIC DNA]</scope>
    <source>
        <strain evidence="3">ResAG-96</strain>
    </source>
</reference>
<gene>
    <name evidence="2" type="ORF">C2L71_07030</name>
</gene>
<dbReference type="OrthoDB" id="9810670at2"/>
<evidence type="ECO:0000259" key="1">
    <source>
        <dbReference type="Pfam" id="PF01471"/>
    </source>
</evidence>
<keyword evidence="3" id="KW-1185">Reference proteome</keyword>
<dbReference type="SUPFAM" id="SSF47090">
    <property type="entry name" value="PGBD-like"/>
    <property type="match status" value="2"/>
</dbReference>
<organism evidence="2 3">
    <name type="scientific">Enteroscipio rubneri</name>
    <dbReference type="NCBI Taxonomy" id="2070686"/>
    <lineage>
        <taxon>Bacteria</taxon>
        <taxon>Bacillati</taxon>
        <taxon>Actinomycetota</taxon>
        <taxon>Coriobacteriia</taxon>
        <taxon>Eggerthellales</taxon>
        <taxon>Eggerthellaceae</taxon>
        <taxon>Enteroscipio</taxon>
    </lineage>
</organism>
<comment type="caution">
    <text evidence="2">The sequence shown here is derived from an EMBL/GenBank/DDBJ whole genome shotgun (WGS) entry which is preliminary data.</text>
</comment>
<proteinExistence type="predicted"/>
<dbReference type="InterPro" id="IPR036365">
    <property type="entry name" value="PGBD-like_sf"/>
</dbReference>
<dbReference type="Pfam" id="PF01471">
    <property type="entry name" value="PG_binding_1"/>
    <property type="match status" value="2"/>
</dbReference>
<dbReference type="RefSeq" id="WP_103265143.1">
    <property type="nucleotide sequence ID" value="NZ_CABMLE010000007.1"/>
</dbReference>
<name>A0A2K2UBM3_9ACTN</name>
<sequence>MTTMETIKRHDTGPAVEDVQQRLAIVGLLDEDEVDGVFGERTASAVWAFCEHACLPVSDEVTDKVWSALVDASFQLGDRTLYLRMPHFHGQDVLELQGALGALGFACGETDGIFGAFTELALRKFQLNLGLPSDGIAGAYTYAALRNLHHSWEGKEAVHGSSHLGFARAADVLERNALCLFGTKEFTRSVASRMSNLALATSPASKIVSADSLLVAPDSSMLLVHIVLPDENTAPSVPRVSYEGEETLALRLETAIGVAEESAPSRIAVELTGTAWGDAGEGRSAQHFAITLLDALCSALS</sequence>